<dbReference type="RefSeq" id="WP_165327331.1">
    <property type="nucleotide sequence ID" value="NZ_CP049109.1"/>
</dbReference>
<feature type="domain" description="Lipopolysaccharide assembly protein A" evidence="7">
    <location>
        <begin position="27"/>
        <end position="83"/>
    </location>
</feature>
<feature type="transmembrane region" description="Helical" evidence="6">
    <location>
        <begin position="42"/>
        <end position="61"/>
    </location>
</feature>
<keyword evidence="1" id="KW-1003">Cell membrane</keyword>
<evidence type="ECO:0000256" key="3">
    <source>
        <dbReference type="ARBA" id="ARBA00022989"/>
    </source>
</evidence>
<dbReference type="EMBL" id="CP049109">
    <property type="protein sequence ID" value="QIG80324.1"/>
    <property type="molecule type" value="Genomic_DNA"/>
</dbReference>
<proteinExistence type="predicted"/>
<gene>
    <name evidence="8" type="ORF">G5C33_11410</name>
</gene>
<dbReference type="AlphaFoldDB" id="A0A6G6Y5U5"/>
<dbReference type="InterPro" id="IPR010445">
    <property type="entry name" value="LapA_dom"/>
</dbReference>
<evidence type="ECO:0000256" key="1">
    <source>
        <dbReference type="ARBA" id="ARBA00022475"/>
    </source>
</evidence>
<evidence type="ECO:0000259" key="7">
    <source>
        <dbReference type="Pfam" id="PF06305"/>
    </source>
</evidence>
<keyword evidence="3 6" id="KW-1133">Transmembrane helix</keyword>
<evidence type="ECO:0000256" key="4">
    <source>
        <dbReference type="ARBA" id="ARBA00023136"/>
    </source>
</evidence>
<evidence type="ECO:0000256" key="2">
    <source>
        <dbReference type="ARBA" id="ARBA00022692"/>
    </source>
</evidence>
<dbReference type="GO" id="GO:0005886">
    <property type="term" value="C:plasma membrane"/>
    <property type="evidence" value="ECO:0007669"/>
    <property type="project" value="InterPro"/>
</dbReference>
<evidence type="ECO:0000313" key="9">
    <source>
        <dbReference type="Proteomes" id="UP000501568"/>
    </source>
</evidence>
<dbReference type="KEGG" id="spzr:G5C33_11410"/>
<name>A0A6G6Y5U5_9SPHN</name>
<evidence type="ECO:0000256" key="6">
    <source>
        <dbReference type="SAM" id="Phobius"/>
    </source>
</evidence>
<evidence type="ECO:0000313" key="8">
    <source>
        <dbReference type="EMBL" id="QIG80324.1"/>
    </source>
</evidence>
<dbReference type="Pfam" id="PF06305">
    <property type="entry name" value="LapA_dom"/>
    <property type="match status" value="1"/>
</dbReference>
<keyword evidence="2 6" id="KW-0812">Transmembrane</keyword>
<organism evidence="8 9">
    <name type="scientific">Stakelama tenebrarum</name>
    <dbReference type="NCBI Taxonomy" id="2711215"/>
    <lineage>
        <taxon>Bacteria</taxon>
        <taxon>Pseudomonadati</taxon>
        <taxon>Pseudomonadota</taxon>
        <taxon>Alphaproteobacteria</taxon>
        <taxon>Sphingomonadales</taxon>
        <taxon>Sphingomonadaceae</taxon>
        <taxon>Stakelama</taxon>
    </lineage>
</organism>
<feature type="region of interest" description="Disordered" evidence="5">
    <location>
        <begin position="88"/>
        <end position="121"/>
    </location>
</feature>
<sequence length="121" mass="13474">MRFLKILFWLLLGGLVAAFVIYNGDERIALHLWGGLIADFSLPFLLILVFLLGFLPMLVAYHAMRWRMRARLAGLERALADLRAVNAAPHPPSEISDEPALPAPSGELPLPADESNQTEER</sequence>
<evidence type="ECO:0000256" key="5">
    <source>
        <dbReference type="SAM" id="MobiDB-lite"/>
    </source>
</evidence>
<reference evidence="8 9" key="1">
    <citation type="submission" date="2020-02" db="EMBL/GenBank/DDBJ databases">
        <authorList>
            <person name="Zheng R.K."/>
            <person name="Sun C.M."/>
        </authorList>
    </citation>
    <scope>NUCLEOTIDE SEQUENCE [LARGE SCALE GENOMIC DNA]</scope>
    <source>
        <strain evidence="9">zrk23</strain>
    </source>
</reference>
<accession>A0A6G6Y5U5</accession>
<keyword evidence="4 6" id="KW-0472">Membrane</keyword>
<protein>
    <submittedName>
        <fullName evidence="8">LapA family protein</fullName>
    </submittedName>
</protein>
<keyword evidence="9" id="KW-1185">Reference proteome</keyword>
<dbReference type="Proteomes" id="UP000501568">
    <property type="component" value="Chromosome"/>
</dbReference>